<feature type="region of interest" description="Disordered" evidence="1">
    <location>
        <begin position="1"/>
        <end position="62"/>
    </location>
</feature>
<organism evidence="2 3">
    <name type="scientific">Dietzia cercidiphylli</name>
    <dbReference type="NCBI Taxonomy" id="498199"/>
    <lineage>
        <taxon>Bacteria</taxon>
        <taxon>Bacillati</taxon>
        <taxon>Actinomycetota</taxon>
        <taxon>Actinomycetes</taxon>
        <taxon>Mycobacteriales</taxon>
        <taxon>Dietziaceae</taxon>
        <taxon>Dietzia</taxon>
    </lineage>
</organism>
<reference evidence="3" key="1">
    <citation type="journal article" date="2019" name="Int. J. Syst. Evol. Microbiol.">
        <title>The Global Catalogue of Microorganisms (GCM) 10K type strain sequencing project: providing services to taxonomists for standard genome sequencing and annotation.</title>
        <authorList>
            <consortium name="The Broad Institute Genomics Platform"/>
            <consortium name="The Broad Institute Genome Sequencing Center for Infectious Disease"/>
            <person name="Wu L."/>
            <person name="Ma J."/>
        </authorList>
    </citation>
    <scope>NUCLEOTIDE SEQUENCE [LARGE SCALE GENOMIC DNA]</scope>
    <source>
        <strain evidence="3">JCM 16002</strain>
    </source>
</reference>
<protein>
    <recommendedName>
        <fullName evidence="4">ATP-grasp-modified RiPP</fullName>
    </recommendedName>
</protein>
<proteinExistence type="predicted"/>
<gene>
    <name evidence="2" type="ORF">GCM10009831_32200</name>
</gene>
<dbReference type="Proteomes" id="UP001500383">
    <property type="component" value="Unassembled WGS sequence"/>
</dbReference>
<accession>A0ABP4V7W7</accession>
<evidence type="ECO:0008006" key="4">
    <source>
        <dbReference type="Google" id="ProtNLM"/>
    </source>
</evidence>
<evidence type="ECO:0000313" key="2">
    <source>
        <dbReference type="EMBL" id="GAA1719669.1"/>
    </source>
</evidence>
<evidence type="ECO:0000256" key="1">
    <source>
        <dbReference type="SAM" id="MobiDB-lite"/>
    </source>
</evidence>
<sequence>MSAVATWTAANTAVPHPPSTSQKVPITSAAITAVPDGVPGDVSDGVPGDGADGVRGDESDMD</sequence>
<evidence type="ECO:0000313" key="3">
    <source>
        <dbReference type="Proteomes" id="UP001500383"/>
    </source>
</evidence>
<comment type="caution">
    <text evidence="2">The sequence shown here is derived from an EMBL/GenBank/DDBJ whole genome shotgun (WGS) entry which is preliminary data.</text>
</comment>
<dbReference type="EMBL" id="BAAAQG010000021">
    <property type="protein sequence ID" value="GAA1719669.1"/>
    <property type="molecule type" value="Genomic_DNA"/>
</dbReference>
<feature type="compositionally biased region" description="Low complexity" evidence="1">
    <location>
        <begin position="1"/>
        <end position="14"/>
    </location>
</feature>
<feature type="compositionally biased region" description="Basic and acidic residues" evidence="1">
    <location>
        <begin position="52"/>
        <end position="62"/>
    </location>
</feature>
<name>A0ABP4V7W7_9ACTN</name>
<keyword evidence="3" id="KW-1185">Reference proteome</keyword>
<feature type="compositionally biased region" description="Low complexity" evidence="1">
    <location>
        <begin position="34"/>
        <end position="46"/>
    </location>
</feature>